<reference evidence="2" key="1">
    <citation type="submission" date="2022-04" db="EMBL/GenBank/DDBJ databases">
        <title>A functionally conserved STORR gene fusion in Papaver species that diverged 16.8 million years ago.</title>
        <authorList>
            <person name="Catania T."/>
        </authorList>
    </citation>
    <scope>NUCLEOTIDE SEQUENCE</scope>
    <source>
        <strain evidence="2">S-188037</strain>
    </source>
</reference>
<dbReference type="EMBL" id="JAJJMB010000061">
    <property type="protein sequence ID" value="KAI3963316.1"/>
    <property type="molecule type" value="Genomic_DNA"/>
</dbReference>
<organism evidence="2 3">
    <name type="scientific">Papaver atlanticum</name>
    <dbReference type="NCBI Taxonomy" id="357466"/>
    <lineage>
        <taxon>Eukaryota</taxon>
        <taxon>Viridiplantae</taxon>
        <taxon>Streptophyta</taxon>
        <taxon>Embryophyta</taxon>
        <taxon>Tracheophyta</taxon>
        <taxon>Spermatophyta</taxon>
        <taxon>Magnoliopsida</taxon>
        <taxon>Ranunculales</taxon>
        <taxon>Papaveraceae</taxon>
        <taxon>Papaveroideae</taxon>
        <taxon>Papaver</taxon>
    </lineage>
</organism>
<keyword evidence="3" id="KW-1185">Reference proteome</keyword>
<dbReference type="Proteomes" id="UP001202328">
    <property type="component" value="Unassembled WGS sequence"/>
</dbReference>
<feature type="region of interest" description="Disordered" evidence="1">
    <location>
        <begin position="22"/>
        <end position="49"/>
    </location>
</feature>
<evidence type="ECO:0000313" key="3">
    <source>
        <dbReference type="Proteomes" id="UP001202328"/>
    </source>
</evidence>
<accession>A0AAD4TLF8</accession>
<name>A0AAD4TLF8_9MAGN</name>
<feature type="compositionally biased region" description="Basic and acidic residues" evidence="1">
    <location>
        <begin position="22"/>
        <end position="43"/>
    </location>
</feature>
<dbReference type="Gene3D" id="3.60.10.10">
    <property type="entry name" value="Endonuclease/exonuclease/phosphatase"/>
    <property type="match status" value="1"/>
</dbReference>
<comment type="caution">
    <text evidence="2">The sequence shown here is derived from an EMBL/GenBank/DDBJ whole genome shotgun (WGS) entry which is preliminary data.</text>
</comment>
<protein>
    <submittedName>
        <fullName evidence="2">Uncharacterized protein</fullName>
    </submittedName>
</protein>
<sequence length="274" mass="31753">MRQLNIRSRQALFLDSQSILRNQKEKRGSTREKVPIAEEDNVKKSKGSQSAGVNVISDGVLATDGEMLLEKVPSVQSHGEENIILSNPQMIRNSIVSYDDPFDMFNDYIIDIPASTPPVVPINLRTEMVESAPRNSQVHNMLHLFFIYNHYMLSEKYDIRINIYSWKTTILDKMGESTVHMKLITSDKKISNIYDMNWLLHVEHNTLKNICIVDIQILNLHNYVWYKECIQFGSLKIMSWNCQGCGKKYPREHFKNLVQSIQLEIIFLSETKKS</sequence>
<dbReference type="AlphaFoldDB" id="A0AAD4TLF8"/>
<dbReference type="SUPFAM" id="SSF56219">
    <property type="entry name" value="DNase I-like"/>
    <property type="match status" value="1"/>
</dbReference>
<gene>
    <name evidence="2" type="ORF">MKW98_022738</name>
</gene>
<evidence type="ECO:0000313" key="2">
    <source>
        <dbReference type="EMBL" id="KAI3963316.1"/>
    </source>
</evidence>
<dbReference type="InterPro" id="IPR036691">
    <property type="entry name" value="Endo/exonu/phosph_ase_sf"/>
</dbReference>
<evidence type="ECO:0000256" key="1">
    <source>
        <dbReference type="SAM" id="MobiDB-lite"/>
    </source>
</evidence>
<proteinExistence type="predicted"/>